<dbReference type="Proteomes" id="UP000238589">
    <property type="component" value="Unassembled WGS sequence"/>
</dbReference>
<comment type="caution">
    <text evidence="1">The sequence shown here is derived from an EMBL/GenBank/DDBJ whole genome shotgun (WGS) entry which is preliminary data.</text>
</comment>
<dbReference type="EMBL" id="PVLQ01000088">
    <property type="protein sequence ID" value="PRD64138.1"/>
    <property type="molecule type" value="Genomic_DNA"/>
</dbReference>
<sequence length="72" mass="7835">MSLGRDLMTGAGGRARGDMSAAFGYDHARRLVHRADVLRLPVNRDELSIARRLIAGADLGSKPTVSPYRRGE</sequence>
<name>A0A2S9K102_9BURK</name>
<keyword evidence="2" id="KW-1185">Reference proteome</keyword>
<reference evidence="1 2" key="1">
    <citation type="submission" date="2018-03" db="EMBL/GenBank/DDBJ databases">
        <title>Comparative genomics illustrates the genes involved in a hyperalkaliphilic mechanisms of Serpentinomonas isolated from highly-alkaline calcium-rich serpentinized springs.</title>
        <authorList>
            <person name="Suzuki S."/>
            <person name="Ishii S."/>
            <person name="Walworth N."/>
            <person name="Bird L."/>
            <person name="Kuenen J.G."/>
            <person name="Nealson K.H."/>
        </authorList>
    </citation>
    <scope>NUCLEOTIDE SEQUENCE [LARGE SCALE GENOMIC DNA]</scope>
    <source>
        <strain evidence="1 2">P1</strain>
    </source>
</reference>
<accession>A0A2S9K102</accession>
<protein>
    <submittedName>
        <fullName evidence="1">Uncharacterized protein</fullName>
    </submittedName>
</protein>
<dbReference type="AlphaFoldDB" id="A0A2S9K102"/>
<proteinExistence type="predicted"/>
<organism evidence="1 2">
    <name type="scientific">Malikia granosa</name>
    <dbReference type="NCBI Taxonomy" id="263067"/>
    <lineage>
        <taxon>Bacteria</taxon>
        <taxon>Pseudomonadati</taxon>
        <taxon>Pseudomonadota</taxon>
        <taxon>Betaproteobacteria</taxon>
        <taxon>Burkholderiales</taxon>
        <taxon>Comamonadaceae</taxon>
        <taxon>Malikia</taxon>
    </lineage>
</organism>
<evidence type="ECO:0000313" key="2">
    <source>
        <dbReference type="Proteomes" id="UP000238589"/>
    </source>
</evidence>
<dbReference type="RefSeq" id="WP_105749514.1">
    <property type="nucleotide sequence ID" value="NZ_PVLQ01000088.1"/>
</dbReference>
<evidence type="ECO:0000313" key="1">
    <source>
        <dbReference type="EMBL" id="PRD64138.1"/>
    </source>
</evidence>
<gene>
    <name evidence="1" type="ORF">C6P64_15865</name>
</gene>